<organism evidence="1 2">
    <name type="scientific">Kryptolebias marmoratus</name>
    <name type="common">Mangrove killifish</name>
    <name type="synonym">Rivulus marmoratus</name>
    <dbReference type="NCBI Taxonomy" id="37003"/>
    <lineage>
        <taxon>Eukaryota</taxon>
        <taxon>Metazoa</taxon>
        <taxon>Chordata</taxon>
        <taxon>Craniata</taxon>
        <taxon>Vertebrata</taxon>
        <taxon>Euteleostomi</taxon>
        <taxon>Actinopterygii</taxon>
        <taxon>Neopterygii</taxon>
        <taxon>Teleostei</taxon>
        <taxon>Neoteleostei</taxon>
        <taxon>Acanthomorphata</taxon>
        <taxon>Ovalentaria</taxon>
        <taxon>Atherinomorphae</taxon>
        <taxon>Cyprinodontiformes</taxon>
        <taxon>Rivulidae</taxon>
        <taxon>Kryptolebias</taxon>
    </lineage>
</organism>
<protein>
    <submittedName>
        <fullName evidence="1">Uncharacterized protein</fullName>
    </submittedName>
</protein>
<reference evidence="1" key="1">
    <citation type="submission" date="2025-08" db="UniProtKB">
        <authorList>
            <consortium name="Ensembl"/>
        </authorList>
    </citation>
    <scope>IDENTIFICATION</scope>
</reference>
<sequence length="47" mass="5487">MPAMRNSPTFKSFEDKMGNLKVSIGEQSMDLWWGWGEVLFFLLFVCL</sequence>
<accession>A0A3Q3A9P6</accession>
<name>A0A3Q3A9P6_KRYMA</name>
<proteinExistence type="predicted"/>
<reference evidence="1" key="2">
    <citation type="submission" date="2025-09" db="UniProtKB">
        <authorList>
            <consortium name="Ensembl"/>
        </authorList>
    </citation>
    <scope>IDENTIFICATION</scope>
</reference>
<keyword evidence="2" id="KW-1185">Reference proteome</keyword>
<dbReference type="Ensembl" id="ENSKMAT00000012840.1">
    <property type="protein sequence ID" value="ENSKMAP00000012655.1"/>
    <property type="gene ID" value="ENSKMAG00000009495.1"/>
</dbReference>
<dbReference type="AlphaFoldDB" id="A0A3Q3A9P6"/>
<dbReference type="Proteomes" id="UP000264800">
    <property type="component" value="Unplaced"/>
</dbReference>
<dbReference type="GeneTree" id="ENSGT01070000255541"/>
<evidence type="ECO:0000313" key="2">
    <source>
        <dbReference type="Proteomes" id="UP000264800"/>
    </source>
</evidence>
<evidence type="ECO:0000313" key="1">
    <source>
        <dbReference type="Ensembl" id="ENSKMAP00000012655.1"/>
    </source>
</evidence>